<organism evidence="2 3">
    <name type="scientific">Crotalaria pallida</name>
    <name type="common">Smooth rattlebox</name>
    <name type="synonym">Crotalaria striata</name>
    <dbReference type="NCBI Taxonomy" id="3830"/>
    <lineage>
        <taxon>Eukaryota</taxon>
        <taxon>Viridiplantae</taxon>
        <taxon>Streptophyta</taxon>
        <taxon>Embryophyta</taxon>
        <taxon>Tracheophyta</taxon>
        <taxon>Spermatophyta</taxon>
        <taxon>Magnoliopsida</taxon>
        <taxon>eudicotyledons</taxon>
        <taxon>Gunneridae</taxon>
        <taxon>Pentapetalae</taxon>
        <taxon>rosids</taxon>
        <taxon>fabids</taxon>
        <taxon>Fabales</taxon>
        <taxon>Fabaceae</taxon>
        <taxon>Papilionoideae</taxon>
        <taxon>50 kb inversion clade</taxon>
        <taxon>genistoids sensu lato</taxon>
        <taxon>core genistoids</taxon>
        <taxon>Crotalarieae</taxon>
        <taxon>Crotalaria</taxon>
    </lineage>
</organism>
<evidence type="ECO:0000256" key="1">
    <source>
        <dbReference type="SAM" id="Phobius"/>
    </source>
</evidence>
<reference evidence="2 3" key="1">
    <citation type="submission" date="2024-01" db="EMBL/GenBank/DDBJ databases">
        <title>The genomes of 5 underutilized Papilionoideae crops provide insights into root nodulation and disease resistanc.</title>
        <authorList>
            <person name="Yuan L."/>
        </authorList>
    </citation>
    <scope>NUCLEOTIDE SEQUENCE [LARGE SCALE GENOMIC DNA]</scope>
    <source>
        <strain evidence="2">ZHUSHIDOU_FW_LH</strain>
        <tissue evidence="2">Leaf</tissue>
    </source>
</reference>
<dbReference type="Proteomes" id="UP001372338">
    <property type="component" value="Unassembled WGS sequence"/>
</dbReference>
<dbReference type="EMBL" id="JAYWIO010000003">
    <property type="protein sequence ID" value="KAK7276226.1"/>
    <property type="molecule type" value="Genomic_DNA"/>
</dbReference>
<evidence type="ECO:0000313" key="2">
    <source>
        <dbReference type="EMBL" id="KAK7276226.1"/>
    </source>
</evidence>
<keyword evidence="3" id="KW-1185">Reference proteome</keyword>
<evidence type="ECO:0000313" key="3">
    <source>
        <dbReference type="Proteomes" id="UP001372338"/>
    </source>
</evidence>
<sequence length="76" mass="8774">MTPTSCWCSGARGCTCERERERERERVCYCNNTHSLTSYVTPTTLFTPLSFFLFSAFSLRFLSNQTTLTFTMLILP</sequence>
<keyword evidence="1" id="KW-0812">Transmembrane</keyword>
<dbReference type="AlphaFoldDB" id="A0AAN9FKD2"/>
<feature type="transmembrane region" description="Helical" evidence="1">
    <location>
        <begin position="45"/>
        <end position="62"/>
    </location>
</feature>
<accession>A0AAN9FKD2</accession>
<proteinExistence type="predicted"/>
<keyword evidence="1" id="KW-1133">Transmembrane helix</keyword>
<comment type="caution">
    <text evidence="2">The sequence shown here is derived from an EMBL/GenBank/DDBJ whole genome shotgun (WGS) entry which is preliminary data.</text>
</comment>
<name>A0AAN9FKD2_CROPI</name>
<gene>
    <name evidence="2" type="ORF">RIF29_17363</name>
</gene>
<keyword evidence="1" id="KW-0472">Membrane</keyword>
<protein>
    <submittedName>
        <fullName evidence="2">Uncharacterized protein</fullName>
    </submittedName>
</protein>